<dbReference type="EMBL" id="CP045997">
    <property type="protein sequence ID" value="QHV99020.1"/>
    <property type="molecule type" value="Genomic_DNA"/>
</dbReference>
<dbReference type="RefSeq" id="WP_162389426.1">
    <property type="nucleotide sequence ID" value="NZ_CP045997.1"/>
</dbReference>
<protein>
    <submittedName>
        <fullName evidence="1">Uncharacterized protein</fullName>
    </submittedName>
</protein>
<dbReference type="PROSITE" id="PS51257">
    <property type="entry name" value="PROKAR_LIPOPROTEIN"/>
    <property type="match status" value="1"/>
</dbReference>
<reference evidence="1 2" key="1">
    <citation type="submission" date="2019-11" db="EMBL/GenBank/DDBJ databases">
        <title>Spirosoma endbachense sp. nov., isolated from a natural salt meadow.</title>
        <authorList>
            <person name="Rojas J."/>
            <person name="Ambika Manirajan B."/>
            <person name="Ratering S."/>
            <person name="Suarez C."/>
            <person name="Geissler-Plaum R."/>
            <person name="Schnell S."/>
        </authorList>
    </citation>
    <scope>NUCLEOTIDE SEQUENCE [LARGE SCALE GENOMIC DNA]</scope>
    <source>
        <strain evidence="1 2">I-24</strain>
    </source>
</reference>
<evidence type="ECO:0000313" key="1">
    <source>
        <dbReference type="EMBL" id="QHV99020.1"/>
    </source>
</evidence>
<dbReference type="Proteomes" id="UP000464577">
    <property type="component" value="Chromosome"/>
</dbReference>
<keyword evidence="2" id="KW-1185">Reference proteome</keyword>
<organism evidence="1 2">
    <name type="scientific">Spirosoma endbachense</name>
    <dbReference type="NCBI Taxonomy" id="2666025"/>
    <lineage>
        <taxon>Bacteria</taxon>
        <taxon>Pseudomonadati</taxon>
        <taxon>Bacteroidota</taxon>
        <taxon>Cytophagia</taxon>
        <taxon>Cytophagales</taxon>
        <taxon>Cytophagaceae</taxon>
        <taxon>Spirosoma</taxon>
    </lineage>
</organism>
<dbReference type="AlphaFoldDB" id="A0A6P1W511"/>
<gene>
    <name evidence="1" type="ORF">GJR95_30215</name>
</gene>
<dbReference type="KEGG" id="senf:GJR95_30215"/>
<name>A0A6P1W511_9BACT</name>
<sequence length="229" mass="24736">MKRITTLLMASLGTFSLACQQQDNLADEKPAIKAISFVGIPTQNVRFDASNARITVQLPAIVNGGLQPVFELTQGTQVLDGVMADKTIDLSAFCACNPSNHPKKIILRVGNQKTTAVYELVVVATGPLKARNTADQFIFSRKTKRLDLRLPVENLYSNPHVDMLLFTDVVTGHVTRISADAACLNGCISNAPNELVFSLGSPIEQELLPGTYTISVTGIGFPQHLVVTD</sequence>
<proteinExistence type="predicted"/>
<accession>A0A6P1W511</accession>
<evidence type="ECO:0000313" key="2">
    <source>
        <dbReference type="Proteomes" id="UP000464577"/>
    </source>
</evidence>